<evidence type="ECO:0000256" key="1">
    <source>
        <dbReference type="ARBA" id="ARBA00004141"/>
    </source>
</evidence>
<evidence type="ECO:0000313" key="8">
    <source>
        <dbReference type="EMBL" id="EDQ91060.1"/>
    </source>
</evidence>
<feature type="transmembrane region" description="Helical" evidence="6">
    <location>
        <begin position="189"/>
        <end position="210"/>
    </location>
</feature>
<dbReference type="Proteomes" id="UP000001357">
    <property type="component" value="Unassembled WGS sequence"/>
</dbReference>
<dbReference type="InParanoid" id="A9UVC9"/>
<dbReference type="eggNOG" id="KOG4474">
    <property type="taxonomic scope" value="Eukaryota"/>
</dbReference>
<accession>A9UVC9</accession>
<feature type="domain" description="TLC" evidence="7">
    <location>
        <begin position="57"/>
        <end position="247"/>
    </location>
</feature>
<feature type="transmembrane region" description="Helical" evidence="6">
    <location>
        <begin position="106"/>
        <end position="127"/>
    </location>
</feature>
<dbReference type="SMART" id="SM00724">
    <property type="entry name" value="TLC"/>
    <property type="match status" value="1"/>
</dbReference>
<evidence type="ECO:0000313" key="9">
    <source>
        <dbReference type="Proteomes" id="UP000001357"/>
    </source>
</evidence>
<keyword evidence="4 5" id="KW-0472">Membrane</keyword>
<dbReference type="PROSITE" id="PS50922">
    <property type="entry name" value="TLC"/>
    <property type="match status" value="1"/>
</dbReference>
<dbReference type="InterPro" id="IPR042512">
    <property type="entry name" value="TLCD5"/>
</dbReference>
<dbReference type="InterPro" id="IPR006634">
    <property type="entry name" value="TLC-dom"/>
</dbReference>
<feature type="transmembrane region" description="Helical" evidence="6">
    <location>
        <begin position="222"/>
        <end position="243"/>
    </location>
</feature>
<name>A9UVC9_MONBE</name>
<dbReference type="KEGG" id="mbr:MONBRDRAFT_23965"/>
<keyword evidence="2 5" id="KW-0812">Transmembrane</keyword>
<evidence type="ECO:0000256" key="3">
    <source>
        <dbReference type="ARBA" id="ARBA00022989"/>
    </source>
</evidence>
<feature type="transmembrane region" description="Helical" evidence="6">
    <location>
        <begin position="68"/>
        <end position="86"/>
    </location>
</feature>
<comment type="subcellular location">
    <subcellularLocation>
        <location evidence="1">Membrane</location>
        <topology evidence="1">Multi-pass membrane protein</topology>
    </subcellularLocation>
</comment>
<dbReference type="RefSeq" id="XP_001744357.1">
    <property type="nucleotide sequence ID" value="XM_001744305.1"/>
</dbReference>
<proteinExistence type="predicted"/>
<dbReference type="PANTHER" id="PTHR31898">
    <property type="entry name" value="TRANSMEMBRANE PROTEIN 136"/>
    <property type="match status" value="1"/>
</dbReference>
<dbReference type="GO" id="GO:0016020">
    <property type="term" value="C:membrane"/>
    <property type="evidence" value="ECO:0007669"/>
    <property type="project" value="UniProtKB-SubCell"/>
</dbReference>
<evidence type="ECO:0000256" key="2">
    <source>
        <dbReference type="ARBA" id="ARBA00022692"/>
    </source>
</evidence>
<keyword evidence="3 6" id="KW-1133">Transmembrane helix</keyword>
<dbReference type="Pfam" id="PF03798">
    <property type="entry name" value="TRAM_LAG1_CLN8"/>
    <property type="match status" value="1"/>
</dbReference>
<dbReference type="GeneID" id="5889376"/>
<reference evidence="8 9" key="1">
    <citation type="journal article" date="2008" name="Nature">
        <title>The genome of the choanoflagellate Monosiga brevicollis and the origin of metazoans.</title>
        <authorList>
            <consortium name="JGI Sequencing"/>
            <person name="King N."/>
            <person name="Westbrook M.J."/>
            <person name="Young S.L."/>
            <person name="Kuo A."/>
            <person name="Abedin M."/>
            <person name="Chapman J."/>
            <person name="Fairclough S."/>
            <person name="Hellsten U."/>
            <person name="Isogai Y."/>
            <person name="Letunic I."/>
            <person name="Marr M."/>
            <person name="Pincus D."/>
            <person name="Putnam N."/>
            <person name="Rokas A."/>
            <person name="Wright K.J."/>
            <person name="Zuzow R."/>
            <person name="Dirks W."/>
            <person name="Good M."/>
            <person name="Goodstein D."/>
            <person name="Lemons D."/>
            <person name="Li W."/>
            <person name="Lyons J.B."/>
            <person name="Morris A."/>
            <person name="Nichols S."/>
            <person name="Richter D.J."/>
            <person name="Salamov A."/>
            <person name="Bork P."/>
            <person name="Lim W.A."/>
            <person name="Manning G."/>
            <person name="Miller W.T."/>
            <person name="McGinnis W."/>
            <person name="Shapiro H."/>
            <person name="Tjian R."/>
            <person name="Grigoriev I.V."/>
            <person name="Rokhsar D."/>
        </authorList>
    </citation>
    <scope>NUCLEOTIDE SEQUENCE [LARGE SCALE GENOMIC DNA]</scope>
    <source>
        <strain evidence="9">MX1 / ATCC 50154</strain>
    </source>
</reference>
<dbReference type="EMBL" id="CH991546">
    <property type="protein sequence ID" value="EDQ91060.1"/>
    <property type="molecule type" value="Genomic_DNA"/>
</dbReference>
<evidence type="ECO:0000256" key="4">
    <source>
        <dbReference type="ARBA" id="ARBA00023136"/>
    </source>
</evidence>
<organism evidence="8 9">
    <name type="scientific">Monosiga brevicollis</name>
    <name type="common">Choanoflagellate</name>
    <dbReference type="NCBI Taxonomy" id="81824"/>
    <lineage>
        <taxon>Eukaryota</taxon>
        <taxon>Choanoflagellata</taxon>
        <taxon>Craspedida</taxon>
        <taxon>Salpingoecidae</taxon>
        <taxon>Monosiga</taxon>
    </lineage>
</organism>
<protein>
    <recommendedName>
        <fullName evidence="7">TLC domain-containing protein</fullName>
    </recommendedName>
</protein>
<feature type="transmembrane region" description="Helical" evidence="6">
    <location>
        <begin position="157"/>
        <end position="177"/>
    </location>
</feature>
<dbReference type="PANTHER" id="PTHR31898:SF1">
    <property type="entry name" value="TLC DOMAIN-CONTAINING PROTEIN 5"/>
    <property type="match status" value="1"/>
</dbReference>
<dbReference type="STRING" id="81824.A9UVC9"/>
<dbReference type="AlphaFoldDB" id="A9UVC9"/>
<evidence type="ECO:0000259" key="7">
    <source>
        <dbReference type="PROSITE" id="PS50922"/>
    </source>
</evidence>
<evidence type="ECO:0000256" key="6">
    <source>
        <dbReference type="SAM" id="Phobius"/>
    </source>
</evidence>
<dbReference type="OMA" id="SERDCEW"/>
<dbReference type="FunCoup" id="A9UVC9">
    <property type="interactions" value="6"/>
</dbReference>
<sequence>MATMIAEASPSALFDWAKGFWELQPLQGIEEPNLVDLGIWTTFWAALYGCLCLLMPKECPDWVIRIHSNLHCAVILLLAGRCIFVVDERHPLSAARLNEANTPLQNLTMVISAGYFLFDLVWCLVYMGKDYTMLGHHVSSAAGLVASLLLGKSGYEAVAVLAGAEITNPFLSVRWFLRHLKAYDTPFACLNDTVFALTFAFVRVMAYHYFITGIDAHLVMKLGGLFLYLLSVVWCVLIFQVYARRYILKTARRRQPQLKAE</sequence>
<gene>
    <name evidence="8" type="ORF">MONBRDRAFT_23965</name>
</gene>
<evidence type="ECO:0000256" key="5">
    <source>
        <dbReference type="PROSITE-ProRule" id="PRU00205"/>
    </source>
</evidence>
<keyword evidence="9" id="KW-1185">Reference proteome</keyword>